<evidence type="ECO:0008006" key="3">
    <source>
        <dbReference type="Google" id="ProtNLM"/>
    </source>
</evidence>
<dbReference type="EMBL" id="CP074572">
    <property type="protein sequence ID" value="QVK22410.1"/>
    <property type="molecule type" value="Genomic_DNA"/>
</dbReference>
<evidence type="ECO:0000313" key="1">
    <source>
        <dbReference type="EMBL" id="QVK22410.1"/>
    </source>
</evidence>
<keyword evidence="2" id="KW-1185">Reference proteome</keyword>
<reference evidence="1 2" key="1">
    <citation type="journal article" date="2012" name="Int. J. Syst. Evol. Microbiol.">
        <title>Shewanella dokdonensis sp. nov., isolated from seawater.</title>
        <authorList>
            <person name="Sung H.R."/>
            <person name="Yoon J.H."/>
            <person name="Ghim S.Y."/>
        </authorList>
    </citation>
    <scope>NUCLEOTIDE SEQUENCE [LARGE SCALE GENOMIC DNA]</scope>
    <source>
        <strain evidence="1 2">DSM 23626</strain>
    </source>
</reference>
<organism evidence="1 2">
    <name type="scientific">Shewanella dokdonensis</name>
    <dbReference type="NCBI Taxonomy" id="712036"/>
    <lineage>
        <taxon>Bacteria</taxon>
        <taxon>Pseudomonadati</taxon>
        <taxon>Pseudomonadota</taxon>
        <taxon>Gammaproteobacteria</taxon>
        <taxon>Alteromonadales</taxon>
        <taxon>Shewanellaceae</taxon>
        <taxon>Shewanella</taxon>
    </lineage>
</organism>
<gene>
    <name evidence="1" type="ORF">KHX94_13625</name>
</gene>
<proteinExistence type="predicted"/>
<evidence type="ECO:0000313" key="2">
    <source>
        <dbReference type="Proteomes" id="UP000676428"/>
    </source>
</evidence>
<accession>A0ABX8DCC0</accession>
<dbReference type="RefSeq" id="WP_213681064.1">
    <property type="nucleotide sequence ID" value="NZ_CP074572.1"/>
</dbReference>
<sequence length="202" mass="22797">MFKIDHLMIEVDDPLETANNVVARLALPLAWPLVEKDEYTSIGVNFGDINIEFIKFKLRFGIKNTKFKGFSGIAYKTMDSLEEIIKRLNVAKINHRVGEACEAHTTLPIAENDVFPTIFIVKYHFDTSGWVERLKNEFAEYAGGNYHIGNFKSMVIATEVSESLKKEFNINSGAKNKVFFSSANGENIVISDLIENLEIVIS</sequence>
<protein>
    <recommendedName>
        <fullName evidence="3">Glyoxalase-like domain-containing protein</fullName>
    </recommendedName>
</protein>
<dbReference type="Proteomes" id="UP000676428">
    <property type="component" value="Chromosome"/>
</dbReference>
<name>A0ABX8DCC0_9GAMM</name>